<evidence type="ECO:0000259" key="3">
    <source>
        <dbReference type="Pfam" id="PF13490"/>
    </source>
</evidence>
<organism evidence="4 5">
    <name type="scientific">Nocardioides islandensis</name>
    <dbReference type="NCBI Taxonomy" id="433663"/>
    <lineage>
        <taxon>Bacteria</taxon>
        <taxon>Bacillati</taxon>
        <taxon>Actinomycetota</taxon>
        <taxon>Actinomycetes</taxon>
        <taxon>Propionibacteriales</taxon>
        <taxon>Nocardioidaceae</taxon>
        <taxon>Nocardioides</taxon>
    </lineage>
</organism>
<dbReference type="Proteomes" id="UP000640489">
    <property type="component" value="Unassembled WGS sequence"/>
</dbReference>
<dbReference type="InterPro" id="IPR041916">
    <property type="entry name" value="Anti_sigma_zinc_sf"/>
</dbReference>
<evidence type="ECO:0000313" key="4">
    <source>
        <dbReference type="EMBL" id="MBF4765713.1"/>
    </source>
</evidence>
<name>A0A930VIY7_9ACTN</name>
<evidence type="ECO:0000256" key="1">
    <source>
        <dbReference type="ARBA" id="ARBA00023015"/>
    </source>
</evidence>
<dbReference type="EMBL" id="JADKPN010000018">
    <property type="protein sequence ID" value="MBF4765713.1"/>
    <property type="molecule type" value="Genomic_DNA"/>
</dbReference>
<feature type="domain" description="Putative zinc-finger" evidence="3">
    <location>
        <begin position="3"/>
        <end position="36"/>
    </location>
</feature>
<keyword evidence="5" id="KW-1185">Reference proteome</keyword>
<dbReference type="Gene3D" id="1.10.10.1320">
    <property type="entry name" value="Anti-sigma factor, zinc-finger domain"/>
    <property type="match status" value="1"/>
</dbReference>
<dbReference type="RefSeq" id="WP_194708899.1">
    <property type="nucleotide sequence ID" value="NZ_JADKPN010000018.1"/>
</dbReference>
<accession>A0A930VIY7</accession>
<gene>
    <name evidence="4" type="ORF">ISU07_21490</name>
</gene>
<sequence>MRCQEFVELVTSYLEGDLPEGDRAEFERHMELCPGCERYLDQFRTTMTLLGSLPAESISVSARTHLLEAFAGWRAGEDDGRA</sequence>
<proteinExistence type="predicted"/>
<comment type="caution">
    <text evidence="4">The sequence shown here is derived from an EMBL/GenBank/DDBJ whole genome shotgun (WGS) entry which is preliminary data.</text>
</comment>
<reference evidence="4" key="1">
    <citation type="submission" date="2020-11" db="EMBL/GenBank/DDBJ databases">
        <title>Nocardioides sp. nov., isolated from Soil of Cynanchum wilfordii Hemsley rhizosphere.</title>
        <authorList>
            <person name="Lee J.-S."/>
            <person name="Suh M.K."/>
            <person name="Kim J.-S."/>
        </authorList>
    </citation>
    <scope>NUCLEOTIDE SEQUENCE</scope>
    <source>
        <strain evidence="4">KCTC 19275</strain>
    </source>
</reference>
<dbReference type="Pfam" id="PF13490">
    <property type="entry name" value="zf-HC2"/>
    <property type="match status" value="1"/>
</dbReference>
<protein>
    <submittedName>
        <fullName evidence="4">Zf-HC2 domain-containing protein</fullName>
    </submittedName>
</protein>
<dbReference type="AlphaFoldDB" id="A0A930VIY7"/>
<keyword evidence="1" id="KW-0805">Transcription regulation</keyword>
<dbReference type="InterPro" id="IPR027383">
    <property type="entry name" value="Znf_put"/>
</dbReference>
<keyword evidence="2" id="KW-0804">Transcription</keyword>
<evidence type="ECO:0000256" key="2">
    <source>
        <dbReference type="ARBA" id="ARBA00023163"/>
    </source>
</evidence>
<evidence type="ECO:0000313" key="5">
    <source>
        <dbReference type="Proteomes" id="UP000640489"/>
    </source>
</evidence>